<organism evidence="1 2">
    <name type="scientific">Cinchona calisaya</name>
    <dbReference type="NCBI Taxonomy" id="153742"/>
    <lineage>
        <taxon>Eukaryota</taxon>
        <taxon>Viridiplantae</taxon>
        <taxon>Streptophyta</taxon>
        <taxon>Embryophyta</taxon>
        <taxon>Tracheophyta</taxon>
        <taxon>Spermatophyta</taxon>
        <taxon>Magnoliopsida</taxon>
        <taxon>eudicotyledons</taxon>
        <taxon>Gunneridae</taxon>
        <taxon>Pentapetalae</taxon>
        <taxon>asterids</taxon>
        <taxon>lamiids</taxon>
        <taxon>Gentianales</taxon>
        <taxon>Rubiaceae</taxon>
        <taxon>Cinchonoideae</taxon>
        <taxon>Cinchoneae</taxon>
        <taxon>Cinchona</taxon>
    </lineage>
</organism>
<name>A0ABD2XUQ7_9GENT</name>
<evidence type="ECO:0000313" key="2">
    <source>
        <dbReference type="Proteomes" id="UP001630127"/>
    </source>
</evidence>
<reference evidence="1 2" key="1">
    <citation type="submission" date="2024-11" db="EMBL/GenBank/DDBJ databases">
        <title>A near-complete genome assembly of Cinchona calisaya.</title>
        <authorList>
            <person name="Lian D.C."/>
            <person name="Zhao X.W."/>
            <person name="Wei L."/>
        </authorList>
    </citation>
    <scope>NUCLEOTIDE SEQUENCE [LARGE SCALE GENOMIC DNA]</scope>
    <source>
        <tissue evidence="1">Nenye</tissue>
    </source>
</reference>
<dbReference type="EMBL" id="JBJUIK010000017">
    <property type="protein sequence ID" value="KAL3498653.1"/>
    <property type="molecule type" value="Genomic_DNA"/>
</dbReference>
<gene>
    <name evidence="1" type="ORF">ACH5RR_041385</name>
</gene>
<dbReference type="Proteomes" id="UP001630127">
    <property type="component" value="Unassembled WGS sequence"/>
</dbReference>
<comment type="caution">
    <text evidence="1">The sequence shown here is derived from an EMBL/GenBank/DDBJ whole genome shotgun (WGS) entry which is preliminary data.</text>
</comment>
<evidence type="ECO:0000313" key="1">
    <source>
        <dbReference type="EMBL" id="KAL3498653.1"/>
    </source>
</evidence>
<accession>A0ABD2XUQ7</accession>
<sequence length="207" mass="23993">MKGEEVREHLLSWLLTYEALVRWEKVAEEWDFKSNTPYLKEFVKYLTFLEAKLVEAVIEKTKLQEGKIMELVKDTLEDKGGLKGEMFHEAISISGCLPWLLEIEILKSMVSQVKVGKDLYSIINIFVVHVNPNFEAEKSNVIREMNEVDEYDCLIVLDGMIFDPIFDPGGSKSELRVLRNGSHLEDSRVEWLNEEWVERKSIRIGIG</sequence>
<dbReference type="AlphaFoldDB" id="A0ABD2XUQ7"/>
<proteinExistence type="predicted"/>
<protein>
    <submittedName>
        <fullName evidence="1">Uncharacterized protein</fullName>
    </submittedName>
</protein>
<keyword evidence="2" id="KW-1185">Reference proteome</keyword>